<protein>
    <recommendedName>
        <fullName evidence="6">U3 small nucleolar RNA-associated protein 11</fullName>
    </recommendedName>
</protein>
<dbReference type="InterPro" id="IPR007144">
    <property type="entry name" value="SSU_processome_Utp11"/>
</dbReference>
<comment type="similarity">
    <text evidence="2">Belongs to the UTP11 family.</text>
</comment>
<dbReference type="Pfam" id="PF03998">
    <property type="entry name" value="Utp11"/>
    <property type="match status" value="1"/>
</dbReference>
<keyword evidence="4" id="KW-0539">Nucleus</keyword>
<evidence type="ECO:0008006" key="6">
    <source>
        <dbReference type="Google" id="ProtNLM"/>
    </source>
</evidence>
<evidence type="ECO:0000256" key="2">
    <source>
        <dbReference type="ARBA" id="ARBA00008105"/>
    </source>
</evidence>
<dbReference type="AlphaFoldDB" id="A0A5K1HLZ6"/>
<accession>A0A5K1HLZ6</accession>
<evidence type="ECO:0000256" key="4">
    <source>
        <dbReference type="ARBA" id="ARBA00023242"/>
    </source>
</evidence>
<reference evidence="5" key="1">
    <citation type="submission" date="2019-09" db="EMBL/GenBank/DDBJ databases">
        <authorList>
            <person name="Zhang L."/>
        </authorList>
    </citation>
    <scope>NUCLEOTIDE SEQUENCE</scope>
</reference>
<proteinExistence type="inferred from homology"/>
<evidence type="ECO:0000256" key="1">
    <source>
        <dbReference type="ARBA" id="ARBA00004604"/>
    </source>
</evidence>
<sequence>MLEKKKDYQQRAKNFHKRQDMLNQLKVKADLKNEDEFYFQMMKGKRNQDGKFVQNDDDDDSDFDEKEYRNSLKTENYALYSTRGPSSKA</sequence>
<dbReference type="GO" id="GO:0032040">
    <property type="term" value="C:small-subunit processome"/>
    <property type="evidence" value="ECO:0007669"/>
    <property type="project" value="InterPro"/>
</dbReference>
<dbReference type="GO" id="GO:0006364">
    <property type="term" value="P:rRNA processing"/>
    <property type="evidence" value="ECO:0007669"/>
    <property type="project" value="UniProtKB-KW"/>
</dbReference>
<dbReference type="PANTHER" id="PTHR12838:SF0">
    <property type="entry name" value="U3 SMALL NUCLEOLAR RNA-ASSOCIATED PROTEIN 11-RELATED"/>
    <property type="match status" value="1"/>
</dbReference>
<organism evidence="5">
    <name type="scientific">Nymphaea colorata</name>
    <name type="common">pocket water lily</name>
    <dbReference type="NCBI Taxonomy" id="210225"/>
    <lineage>
        <taxon>Eukaryota</taxon>
        <taxon>Viridiplantae</taxon>
        <taxon>Streptophyta</taxon>
        <taxon>Embryophyta</taxon>
        <taxon>Tracheophyta</taxon>
        <taxon>Spermatophyta</taxon>
        <taxon>Magnoliopsida</taxon>
        <taxon>Nymphaeales</taxon>
        <taxon>Nymphaeaceae</taxon>
        <taxon>Nymphaea</taxon>
    </lineage>
</organism>
<name>A0A5K1HLZ6_9MAGN</name>
<evidence type="ECO:0000313" key="5">
    <source>
        <dbReference type="EMBL" id="VVW88966.1"/>
    </source>
</evidence>
<dbReference type="PANTHER" id="PTHR12838">
    <property type="entry name" value="U3 SMALL NUCLEOLAR RNA-ASSOCIATED PROTEIN 11"/>
    <property type="match status" value="1"/>
</dbReference>
<dbReference type="EMBL" id="LR722179">
    <property type="protein sequence ID" value="VVW88966.1"/>
    <property type="molecule type" value="Genomic_DNA"/>
</dbReference>
<comment type="subcellular location">
    <subcellularLocation>
        <location evidence="1">Nucleus</location>
        <location evidence="1">Nucleolus</location>
    </subcellularLocation>
</comment>
<gene>
    <name evidence="5" type="ORF">NYM_LOCUS30245</name>
</gene>
<keyword evidence="3" id="KW-0698">rRNA processing</keyword>
<evidence type="ECO:0000256" key="3">
    <source>
        <dbReference type="ARBA" id="ARBA00022552"/>
    </source>
</evidence>